<accession>A0A1C7IAF1</accession>
<dbReference type="KEGG" id="byl:A4V09_13325"/>
<feature type="transmembrane region" description="Helical" evidence="2">
    <location>
        <begin position="69"/>
        <end position="87"/>
    </location>
</feature>
<dbReference type="OrthoDB" id="9801633at2"/>
<gene>
    <name evidence="3" type="ORF">A4V09_13325</name>
</gene>
<name>A0A1C7IAF1_9FIRM</name>
<dbReference type="RefSeq" id="WP_065542822.1">
    <property type="nucleotide sequence ID" value="NZ_CP015405.2"/>
</dbReference>
<evidence type="ECO:0000256" key="1">
    <source>
        <dbReference type="SAM" id="MobiDB-lite"/>
    </source>
</evidence>
<sequence>MSGYMQQELLFFCRTFLAGVLLAAAYDVLRIFRNVISHKDFFVSLEDLLYWCVAGVFLFSVIYLENDGIIRVYALAGICLGALIYHWGLSGFLVKYLSIFLSKMKCLLKIPLKPLHYIRKRLKFWLSGVKISLTKQKSIRKVRKNQNEKKKEKKPAKQNRHG</sequence>
<keyword evidence="2" id="KW-0812">Transmembrane</keyword>
<keyword evidence="2" id="KW-0472">Membrane</keyword>
<feature type="compositionally biased region" description="Basic residues" evidence="1">
    <location>
        <begin position="151"/>
        <end position="162"/>
    </location>
</feature>
<organism evidence="3 4">
    <name type="scientific">Blautia pseudococcoides</name>
    <dbReference type="NCBI Taxonomy" id="1796616"/>
    <lineage>
        <taxon>Bacteria</taxon>
        <taxon>Bacillati</taxon>
        <taxon>Bacillota</taxon>
        <taxon>Clostridia</taxon>
        <taxon>Lachnospirales</taxon>
        <taxon>Lachnospiraceae</taxon>
        <taxon>Blautia</taxon>
    </lineage>
</organism>
<dbReference type="AlphaFoldDB" id="A0A1C7IAF1"/>
<proteinExistence type="predicted"/>
<dbReference type="NCBIfam" id="TIGR02893">
    <property type="entry name" value="spore_yabQ"/>
    <property type="match status" value="1"/>
</dbReference>
<dbReference type="Pfam" id="PF09578">
    <property type="entry name" value="Spore_YabQ"/>
    <property type="match status" value="1"/>
</dbReference>
<evidence type="ECO:0000256" key="2">
    <source>
        <dbReference type="SAM" id="Phobius"/>
    </source>
</evidence>
<reference evidence="3" key="1">
    <citation type="submission" date="2017-04" db="EMBL/GenBank/DDBJ databases">
        <title>Complete Genome Sequences of Twelve Strains of a Stable Defined Moderately Diverse Mouse Microbiota 2 (sDMDMm2).</title>
        <authorList>
            <person name="Uchimura Y."/>
            <person name="Wyss M."/>
            <person name="Brugiroux S."/>
            <person name="Limenitakis J.P."/>
            <person name="Stecher B."/>
            <person name="McCoy K.D."/>
            <person name="Macpherson A.J."/>
        </authorList>
    </citation>
    <scope>NUCLEOTIDE SEQUENCE</scope>
    <source>
        <strain evidence="3">YL58</strain>
    </source>
</reference>
<protein>
    <submittedName>
        <fullName evidence="3">Spore cortex biosynthesis protein YabQ</fullName>
    </submittedName>
</protein>
<keyword evidence="4" id="KW-1185">Reference proteome</keyword>
<evidence type="ECO:0000313" key="4">
    <source>
        <dbReference type="Proteomes" id="UP000092574"/>
    </source>
</evidence>
<feature type="transmembrane region" description="Helical" evidence="2">
    <location>
        <begin position="48"/>
        <end position="64"/>
    </location>
</feature>
<dbReference type="InterPro" id="IPR019074">
    <property type="entry name" value="YabQ"/>
</dbReference>
<dbReference type="STRING" id="1796616.A4V09_13325"/>
<dbReference type="Proteomes" id="UP000092574">
    <property type="component" value="Chromosome"/>
</dbReference>
<evidence type="ECO:0000313" key="3">
    <source>
        <dbReference type="EMBL" id="ANU76660.1"/>
    </source>
</evidence>
<dbReference type="EMBL" id="CP015405">
    <property type="protein sequence ID" value="ANU76660.1"/>
    <property type="molecule type" value="Genomic_DNA"/>
</dbReference>
<feature type="region of interest" description="Disordered" evidence="1">
    <location>
        <begin position="140"/>
        <end position="162"/>
    </location>
</feature>
<keyword evidence="2" id="KW-1133">Transmembrane helix</keyword>